<dbReference type="Proteomes" id="UP000712600">
    <property type="component" value="Unassembled WGS sequence"/>
</dbReference>
<dbReference type="AlphaFoldDB" id="A0A8S9SCT2"/>
<name>A0A8S9SCT2_BRACR</name>
<dbReference type="EMBL" id="QGKX02000088">
    <property type="protein sequence ID" value="KAF3589819.1"/>
    <property type="molecule type" value="Genomic_DNA"/>
</dbReference>
<evidence type="ECO:0000313" key="2">
    <source>
        <dbReference type="Proteomes" id="UP000712600"/>
    </source>
</evidence>
<proteinExistence type="predicted"/>
<organism evidence="1 2">
    <name type="scientific">Brassica cretica</name>
    <name type="common">Mustard</name>
    <dbReference type="NCBI Taxonomy" id="69181"/>
    <lineage>
        <taxon>Eukaryota</taxon>
        <taxon>Viridiplantae</taxon>
        <taxon>Streptophyta</taxon>
        <taxon>Embryophyta</taxon>
        <taxon>Tracheophyta</taxon>
        <taxon>Spermatophyta</taxon>
        <taxon>Magnoliopsida</taxon>
        <taxon>eudicotyledons</taxon>
        <taxon>Gunneridae</taxon>
        <taxon>Pentapetalae</taxon>
        <taxon>rosids</taxon>
        <taxon>malvids</taxon>
        <taxon>Brassicales</taxon>
        <taxon>Brassicaceae</taxon>
        <taxon>Brassiceae</taxon>
        <taxon>Brassica</taxon>
    </lineage>
</organism>
<sequence>MGIEDTLNLRWNRVVFEVSFERLWESLKNPFYNPDLTQAILEVLRSLDRLQSYIAYGGPLWLSSIILGEANATTYHSLS</sequence>
<gene>
    <name evidence="1" type="ORF">F2Q69_00031336</name>
</gene>
<evidence type="ECO:0000313" key="1">
    <source>
        <dbReference type="EMBL" id="KAF3589819.1"/>
    </source>
</evidence>
<protein>
    <submittedName>
        <fullName evidence="1">Uncharacterized protein</fullName>
    </submittedName>
</protein>
<accession>A0A8S9SCT2</accession>
<comment type="caution">
    <text evidence="1">The sequence shown here is derived from an EMBL/GenBank/DDBJ whole genome shotgun (WGS) entry which is preliminary data.</text>
</comment>
<reference evidence="1" key="1">
    <citation type="submission" date="2019-12" db="EMBL/GenBank/DDBJ databases">
        <title>Genome sequencing and annotation of Brassica cretica.</title>
        <authorList>
            <person name="Studholme D.J."/>
            <person name="Sarris P."/>
        </authorList>
    </citation>
    <scope>NUCLEOTIDE SEQUENCE</scope>
    <source>
        <strain evidence="1">PFS-109/04</strain>
        <tissue evidence="1">Leaf</tissue>
    </source>
</reference>